<keyword evidence="2" id="KW-0238">DNA-binding</keyword>
<dbReference type="InterPro" id="IPR036388">
    <property type="entry name" value="WH-like_DNA-bd_sf"/>
</dbReference>
<dbReference type="EMBL" id="JAPWIJ010000002">
    <property type="protein sequence ID" value="MCZ4517998.1"/>
    <property type="molecule type" value="Genomic_DNA"/>
</dbReference>
<dbReference type="SUPFAM" id="SSF46785">
    <property type="entry name" value="Winged helix' DNA-binding domain"/>
    <property type="match status" value="1"/>
</dbReference>
<dbReference type="Pfam" id="PF01047">
    <property type="entry name" value="MarR"/>
    <property type="match status" value="1"/>
</dbReference>
<organism evidence="5 6">
    <name type="scientific">Rhodococcus ruber</name>
    <dbReference type="NCBI Taxonomy" id="1830"/>
    <lineage>
        <taxon>Bacteria</taxon>
        <taxon>Bacillati</taxon>
        <taxon>Actinomycetota</taxon>
        <taxon>Actinomycetes</taxon>
        <taxon>Mycobacteriales</taxon>
        <taxon>Nocardiaceae</taxon>
        <taxon>Rhodococcus</taxon>
    </lineage>
</organism>
<dbReference type="RefSeq" id="WP_269602678.1">
    <property type="nucleotide sequence ID" value="NZ_JAPWIJ010000002.1"/>
</dbReference>
<reference evidence="5" key="1">
    <citation type="submission" date="2022-12" db="EMBL/GenBank/DDBJ databases">
        <authorList>
            <person name="Krivoruchko A.V."/>
            <person name="Elkin A."/>
        </authorList>
    </citation>
    <scope>NUCLEOTIDE SEQUENCE</scope>
    <source>
        <strain evidence="5">IEGM 1391</strain>
    </source>
</reference>
<dbReference type="PRINTS" id="PR00598">
    <property type="entry name" value="HTHMARR"/>
</dbReference>
<evidence type="ECO:0000256" key="2">
    <source>
        <dbReference type="ARBA" id="ARBA00023125"/>
    </source>
</evidence>
<accession>A0ABT4MAV6</accession>
<comment type="caution">
    <text evidence="5">The sequence shown here is derived from an EMBL/GenBank/DDBJ whole genome shotgun (WGS) entry which is preliminary data.</text>
</comment>
<dbReference type="PROSITE" id="PS50995">
    <property type="entry name" value="HTH_MARR_2"/>
    <property type="match status" value="1"/>
</dbReference>
<sequence length="165" mass="18021">MANEALDAVDRIVQQWQAERPDVDVSPMAVIGRIGRAASVLDKRTQAVLIEFGLQSGEFDLIATLRRAGSPYRLTVGQLLDNAMVTSGAVTHRLNRLTDKGLIEREIDPTNRRVVIVQLTPAGVAAVDAALPAHVANEEALLRSLNPDERSQLAELLKKLLVDLR</sequence>
<dbReference type="PANTHER" id="PTHR42756">
    <property type="entry name" value="TRANSCRIPTIONAL REGULATOR, MARR"/>
    <property type="match status" value="1"/>
</dbReference>
<keyword evidence="6" id="KW-1185">Reference proteome</keyword>
<protein>
    <submittedName>
        <fullName evidence="5">MarR family transcriptional regulator</fullName>
    </submittedName>
</protein>
<gene>
    <name evidence="5" type="ORF">O4220_05665</name>
</gene>
<evidence type="ECO:0000259" key="4">
    <source>
        <dbReference type="PROSITE" id="PS50995"/>
    </source>
</evidence>
<evidence type="ECO:0000313" key="6">
    <source>
        <dbReference type="Proteomes" id="UP001081071"/>
    </source>
</evidence>
<keyword evidence="1" id="KW-0805">Transcription regulation</keyword>
<dbReference type="Proteomes" id="UP001081071">
    <property type="component" value="Unassembled WGS sequence"/>
</dbReference>
<keyword evidence="3" id="KW-0804">Transcription</keyword>
<dbReference type="SMART" id="SM00347">
    <property type="entry name" value="HTH_MARR"/>
    <property type="match status" value="1"/>
</dbReference>
<dbReference type="PANTHER" id="PTHR42756:SF1">
    <property type="entry name" value="TRANSCRIPTIONAL REPRESSOR OF EMRAB OPERON"/>
    <property type="match status" value="1"/>
</dbReference>
<evidence type="ECO:0000313" key="5">
    <source>
        <dbReference type="EMBL" id="MCZ4517998.1"/>
    </source>
</evidence>
<feature type="domain" description="HTH marR-type" evidence="4">
    <location>
        <begin position="27"/>
        <end position="162"/>
    </location>
</feature>
<dbReference type="Gene3D" id="1.10.10.10">
    <property type="entry name" value="Winged helix-like DNA-binding domain superfamily/Winged helix DNA-binding domain"/>
    <property type="match status" value="1"/>
</dbReference>
<name>A0ABT4MAV6_9NOCA</name>
<dbReference type="InterPro" id="IPR036390">
    <property type="entry name" value="WH_DNA-bd_sf"/>
</dbReference>
<evidence type="ECO:0000256" key="1">
    <source>
        <dbReference type="ARBA" id="ARBA00023015"/>
    </source>
</evidence>
<dbReference type="InterPro" id="IPR000835">
    <property type="entry name" value="HTH_MarR-typ"/>
</dbReference>
<evidence type="ECO:0000256" key="3">
    <source>
        <dbReference type="ARBA" id="ARBA00023163"/>
    </source>
</evidence>
<proteinExistence type="predicted"/>